<feature type="region of interest" description="Disordered" evidence="1">
    <location>
        <begin position="170"/>
        <end position="198"/>
    </location>
</feature>
<keyword evidence="3" id="KW-1185">Reference proteome</keyword>
<feature type="compositionally biased region" description="Polar residues" evidence="1">
    <location>
        <begin position="1"/>
        <end position="11"/>
    </location>
</feature>
<evidence type="ECO:0000313" key="3">
    <source>
        <dbReference type="Proteomes" id="UP001221757"/>
    </source>
</evidence>
<protein>
    <submittedName>
        <fullName evidence="2">Uncharacterized protein</fullName>
    </submittedName>
</protein>
<feature type="compositionally biased region" description="Low complexity" evidence="1">
    <location>
        <begin position="117"/>
        <end position="129"/>
    </location>
</feature>
<comment type="caution">
    <text evidence="2">The sequence shown here is derived from an EMBL/GenBank/DDBJ whole genome shotgun (WGS) entry which is preliminary data.</text>
</comment>
<sequence length="332" mass="35125">MEASRSTTRVSSAIRRPQSLTTGLHGTSQINRRHSAILTPRPLRSSPLAGPAFSSEDEGRRTAVEGKGKGHLRIAASAPASRSPSLLLLHSMVDPAESPTSPSRSGRVSFIVPAIRPSTSPSPDSTTASVAEISTRPGKRRSVSQPVVPILKVVDAQNGEGGPEWLAIQRNNWATPPSTRSRSRESLHEPGESWLTSTPAPRFSRLGLAASGVVMPVRKGSVRPKSADARSVGSVPSLISSSSVSSCAQSFTRPSTPEFVLAPSPRGGAKVNEQGILELGKGMEIADNTDKPCRSGNDVSGENGGKNASISRVERAGTIRRWWRKLRSVGGR</sequence>
<feature type="region of interest" description="Disordered" evidence="1">
    <location>
        <begin position="286"/>
        <end position="312"/>
    </location>
</feature>
<evidence type="ECO:0000256" key="1">
    <source>
        <dbReference type="SAM" id="MobiDB-lite"/>
    </source>
</evidence>
<dbReference type="EMBL" id="JARKIE010000017">
    <property type="protein sequence ID" value="KAJ7701435.1"/>
    <property type="molecule type" value="Genomic_DNA"/>
</dbReference>
<proteinExistence type="predicted"/>
<feature type="compositionally biased region" description="Polar residues" evidence="1">
    <location>
        <begin position="18"/>
        <end position="30"/>
    </location>
</feature>
<accession>A0AAD7GM23</accession>
<feature type="region of interest" description="Disordered" evidence="1">
    <location>
        <begin position="114"/>
        <end position="141"/>
    </location>
</feature>
<name>A0AAD7GM23_MYCRO</name>
<reference evidence="2" key="1">
    <citation type="submission" date="2023-03" db="EMBL/GenBank/DDBJ databases">
        <title>Massive genome expansion in bonnet fungi (Mycena s.s.) driven by repeated elements and novel gene families across ecological guilds.</title>
        <authorList>
            <consortium name="Lawrence Berkeley National Laboratory"/>
            <person name="Harder C.B."/>
            <person name="Miyauchi S."/>
            <person name="Viragh M."/>
            <person name="Kuo A."/>
            <person name="Thoen E."/>
            <person name="Andreopoulos B."/>
            <person name="Lu D."/>
            <person name="Skrede I."/>
            <person name="Drula E."/>
            <person name="Henrissat B."/>
            <person name="Morin E."/>
            <person name="Kohler A."/>
            <person name="Barry K."/>
            <person name="LaButti K."/>
            <person name="Morin E."/>
            <person name="Salamov A."/>
            <person name="Lipzen A."/>
            <person name="Mereny Z."/>
            <person name="Hegedus B."/>
            <person name="Baldrian P."/>
            <person name="Stursova M."/>
            <person name="Weitz H."/>
            <person name="Taylor A."/>
            <person name="Grigoriev I.V."/>
            <person name="Nagy L.G."/>
            <person name="Martin F."/>
            <person name="Kauserud H."/>
        </authorList>
    </citation>
    <scope>NUCLEOTIDE SEQUENCE</scope>
    <source>
        <strain evidence="2">CBHHK067</strain>
    </source>
</reference>
<organism evidence="2 3">
    <name type="scientific">Mycena rosella</name>
    <name type="common">Pink bonnet</name>
    <name type="synonym">Agaricus rosellus</name>
    <dbReference type="NCBI Taxonomy" id="1033263"/>
    <lineage>
        <taxon>Eukaryota</taxon>
        <taxon>Fungi</taxon>
        <taxon>Dikarya</taxon>
        <taxon>Basidiomycota</taxon>
        <taxon>Agaricomycotina</taxon>
        <taxon>Agaricomycetes</taxon>
        <taxon>Agaricomycetidae</taxon>
        <taxon>Agaricales</taxon>
        <taxon>Marasmiineae</taxon>
        <taxon>Mycenaceae</taxon>
        <taxon>Mycena</taxon>
    </lineage>
</organism>
<feature type="region of interest" description="Disordered" evidence="1">
    <location>
        <begin position="1"/>
        <end position="80"/>
    </location>
</feature>
<feature type="compositionally biased region" description="Basic and acidic residues" evidence="1">
    <location>
        <begin position="182"/>
        <end position="191"/>
    </location>
</feature>
<gene>
    <name evidence="2" type="ORF">B0H17DRAFT_1045391</name>
</gene>
<dbReference type="AlphaFoldDB" id="A0AAD7GM23"/>
<feature type="compositionally biased region" description="Basic and acidic residues" evidence="1">
    <location>
        <begin position="57"/>
        <end position="68"/>
    </location>
</feature>
<evidence type="ECO:0000313" key="2">
    <source>
        <dbReference type="EMBL" id="KAJ7701435.1"/>
    </source>
</evidence>
<dbReference type="Proteomes" id="UP001221757">
    <property type="component" value="Unassembled WGS sequence"/>
</dbReference>